<evidence type="ECO:0000313" key="6">
    <source>
        <dbReference type="Proteomes" id="UP000182654"/>
    </source>
</evidence>
<dbReference type="PANTHER" id="PTHR22916">
    <property type="entry name" value="GLYCOSYLTRANSFERASE"/>
    <property type="match status" value="1"/>
</dbReference>
<dbReference type="InterPro" id="IPR001173">
    <property type="entry name" value="Glyco_trans_2-like"/>
</dbReference>
<keyword evidence="1" id="KW-0472">Membrane</keyword>
<dbReference type="InterPro" id="IPR029044">
    <property type="entry name" value="Nucleotide-diphossugar_trans"/>
</dbReference>
<dbReference type="Pfam" id="PF00535">
    <property type="entry name" value="Glycos_transf_2"/>
    <property type="match status" value="1"/>
</dbReference>
<evidence type="ECO:0000313" key="4">
    <source>
        <dbReference type="EMBL" id="SDP84289.1"/>
    </source>
</evidence>
<dbReference type="AlphaFoldDB" id="A0A1H0W0N2"/>
<proteinExistence type="predicted"/>
<keyword evidence="1" id="KW-0997">Cell inner membrane</keyword>
<keyword evidence="6" id="KW-1185">Reference proteome</keyword>
<dbReference type="SUPFAM" id="SSF53448">
    <property type="entry name" value="Nucleotide-diphospho-sugar transferases"/>
    <property type="match status" value="1"/>
</dbReference>
<evidence type="ECO:0000256" key="1">
    <source>
        <dbReference type="ARBA" id="ARBA00022519"/>
    </source>
</evidence>
<feature type="domain" description="Glycosyltransferase 2-like" evidence="2">
    <location>
        <begin position="4"/>
        <end position="159"/>
    </location>
</feature>
<name>A0A1H0W0N2_9PSED</name>
<organism evidence="3 5">
    <name type="scientific">Pseudomonas extremorientalis</name>
    <dbReference type="NCBI Taxonomy" id="169669"/>
    <lineage>
        <taxon>Bacteria</taxon>
        <taxon>Pseudomonadati</taxon>
        <taxon>Pseudomonadota</taxon>
        <taxon>Gammaproteobacteria</taxon>
        <taxon>Pseudomonadales</taxon>
        <taxon>Pseudomonadaceae</taxon>
        <taxon>Pseudomonas</taxon>
    </lineage>
</organism>
<dbReference type="PANTHER" id="PTHR22916:SF3">
    <property type="entry name" value="UDP-GLCNAC:BETAGAL BETA-1,3-N-ACETYLGLUCOSAMINYLTRANSFERASE-LIKE PROTEIN 1"/>
    <property type="match status" value="1"/>
</dbReference>
<reference evidence="4 6" key="2">
    <citation type="submission" date="2016-10" db="EMBL/GenBank/DDBJ databases">
        <authorList>
            <person name="Varghese N."/>
            <person name="Submissions S."/>
        </authorList>
    </citation>
    <scope>NUCLEOTIDE SEQUENCE [LARGE SCALE GENOMIC DNA]</scope>
    <source>
        <strain evidence="4 6">BS2774</strain>
    </source>
</reference>
<dbReference type="GO" id="GO:0016758">
    <property type="term" value="F:hexosyltransferase activity"/>
    <property type="evidence" value="ECO:0007669"/>
    <property type="project" value="UniProtKB-ARBA"/>
</dbReference>
<dbReference type="CDD" id="cd06433">
    <property type="entry name" value="GT_2_WfgS_like"/>
    <property type="match status" value="1"/>
</dbReference>
<protein>
    <submittedName>
        <fullName evidence="3">Glycosyl transferase</fullName>
    </submittedName>
    <submittedName>
        <fullName evidence="4">Glycosyltransferase involved in cell wall bisynthesis</fullName>
    </submittedName>
</protein>
<evidence type="ECO:0000313" key="5">
    <source>
        <dbReference type="Proteomes" id="UP000181686"/>
    </source>
</evidence>
<gene>
    <name evidence="3" type="ORF">BFN10_07190</name>
    <name evidence="4" type="ORF">SAMN04490184_5212</name>
</gene>
<keyword evidence="1" id="KW-1003">Cell membrane</keyword>
<accession>A0A1H0W0N2</accession>
<evidence type="ECO:0000313" key="3">
    <source>
        <dbReference type="EMBL" id="OIN11876.1"/>
    </source>
</evidence>
<dbReference type="RefSeq" id="WP_071489086.1">
    <property type="nucleotide sequence ID" value="NZ_LT629708.1"/>
</dbReference>
<dbReference type="Gene3D" id="3.90.550.10">
    <property type="entry name" value="Spore Coat Polysaccharide Biosynthesis Protein SpsA, Chain A"/>
    <property type="match status" value="1"/>
</dbReference>
<evidence type="ECO:0000259" key="2">
    <source>
        <dbReference type="Pfam" id="PF00535"/>
    </source>
</evidence>
<dbReference type="Proteomes" id="UP000182654">
    <property type="component" value="Chromosome I"/>
</dbReference>
<dbReference type="EMBL" id="LT629708">
    <property type="protein sequence ID" value="SDP84289.1"/>
    <property type="molecule type" value="Genomic_DNA"/>
</dbReference>
<keyword evidence="3" id="KW-0808">Transferase</keyword>
<dbReference type="EMBL" id="MDGK01000015">
    <property type="protein sequence ID" value="OIN11876.1"/>
    <property type="molecule type" value="Genomic_DNA"/>
</dbReference>
<reference evidence="3 5" key="1">
    <citation type="submission" date="2016-08" db="EMBL/GenBank/DDBJ databases">
        <title>Draft genome sequence of the type strain of Pseudomonas extremorientalis LMG 19695T isolated from drinking water reservoir.</title>
        <authorList>
            <person name="Tambong J.T."/>
        </authorList>
    </citation>
    <scope>NUCLEOTIDE SEQUENCE [LARGE SCALE GENOMIC DNA]</scope>
    <source>
        <strain evidence="3 5">LMG 19695</strain>
    </source>
</reference>
<dbReference type="Proteomes" id="UP000181686">
    <property type="component" value="Unassembled WGS sequence"/>
</dbReference>
<sequence length="249" mass="28374">MKISIITVCYNSASTIRDTLESVLSQTYEDIEYIVIDGASKDSTLAIVSEYKDRLSTVLSEPDKGIYDAMNKGIKCATGDYVGILNSDDVFSNNSTIEELVSFLQANPDCDASYANLVFVERGNTEVITRKYSSSGFSAWKIRFGFMIPHPTFYARRSLFERFGYYKLGYRVSADFELMARFITQGIKIARHDSNMVKMRQGGISTTGFWWKVHQNMEIVRACRENGIYTNIFMIAMKIPFKVASYFFK</sequence>